<dbReference type="HOGENOM" id="CLU_004553_2_0_1"/>
<dbReference type="EMBL" id="KN831768">
    <property type="protein sequence ID" value="KIM49014.1"/>
    <property type="molecule type" value="Genomic_DNA"/>
</dbReference>
<evidence type="ECO:0000256" key="7">
    <source>
        <dbReference type="ARBA" id="ARBA00023146"/>
    </source>
</evidence>
<name>A0A0C3CXY3_HEBCY</name>
<dbReference type="PANTHER" id="PTHR22594:SF34">
    <property type="entry name" value="ASPARAGINE--TRNA LIGASE, MITOCHONDRIAL-RELATED"/>
    <property type="match status" value="1"/>
</dbReference>
<dbReference type="Pfam" id="PF01336">
    <property type="entry name" value="tRNA_anti-codon"/>
    <property type="match status" value="1"/>
</dbReference>
<reference evidence="9 10" key="1">
    <citation type="submission" date="2014-04" db="EMBL/GenBank/DDBJ databases">
        <authorList>
            <consortium name="DOE Joint Genome Institute"/>
            <person name="Kuo A."/>
            <person name="Gay G."/>
            <person name="Dore J."/>
            <person name="Kohler A."/>
            <person name="Nagy L.G."/>
            <person name="Floudas D."/>
            <person name="Copeland A."/>
            <person name="Barry K.W."/>
            <person name="Cichocki N."/>
            <person name="Veneault-Fourrey C."/>
            <person name="LaButti K."/>
            <person name="Lindquist E.A."/>
            <person name="Lipzen A."/>
            <person name="Lundell T."/>
            <person name="Morin E."/>
            <person name="Murat C."/>
            <person name="Sun H."/>
            <person name="Tunlid A."/>
            <person name="Henrissat B."/>
            <person name="Grigoriev I.V."/>
            <person name="Hibbett D.S."/>
            <person name="Martin F."/>
            <person name="Nordberg H.P."/>
            <person name="Cantor M.N."/>
            <person name="Hua S.X."/>
        </authorList>
    </citation>
    <scope>NUCLEOTIDE SEQUENCE [LARGE SCALE GENOMIC DNA]</scope>
    <source>
        <strain evidence="10">h7</strain>
    </source>
</reference>
<protein>
    <recommendedName>
        <fullName evidence="2">asparagine--tRNA ligase</fullName>
        <ecNumber evidence="2">6.1.1.22</ecNumber>
    </recommendedName>
</protein>
<dbReference type="AlphaFoldDB" id="A0A0C3CXY3"/>
<accession>A0A0C3CXY3</accession>
<feature type="domain" description="Aminoacyl-transfer RNA synthetases class-II family profile" evidence="8">
    <location>
        <begin position="153"/>
        <end position="473"/>
    </location>
</feature>
<evidence type="ECO:0000256" key="4">
    <source>
        <dbReference type="ARBA" id="ARBA00022741"/>
    </source>
</evidence>
<dbReference type="InterPro" id="IPR004364">
    <property type="entry name" value="Aa-tRNA-synt_II"/>
</dbReference>
<dbReference type="PRINTS" id="PR01042">
    <property type="entry name" value="TRNASYNTHASP"/>
</dbReference>
<dbReference type="PROSITE" id="PS50862">
    <property type="entry name" value="AA_TRNA_LIGASE_II"/>
    <property type="match status" value="1"/>
</dbReference>
<dbReference type="SUPFAM" id="SSF50249">
    <property type="entry name" value="Nucleic acid-binding proteins"/>
    <property type="match status" value="1"/>
</dbReference>
<dbReference type="SUPFAM" id="SSF55681">
    <property type="entry name" value="Class II aaRS and biotin synthetases"/>
    <property type="match status" value="1"/>
</dbReference>
<dbReference type="InterPro" id="IPR004365">
    <property type="entry name" value="NA-bd_OB_tRNA"/>
</dbReference>
<evidence type="ECO:0000313" key="10">
    <source>
        <dbReference type="Proteomes" id="UP000053424"/>
    </source>
</evidence>
<proteinExistence type="inferred from homology"/>
<dbReference type="GO" id="GO:0004816">
    <property type="term" value="F:asparagine-tRNA ligase activity"/>
    <property type="evidence" value="ECO:0007669"/>
    <property type="project" value="UniProtKB-EC"/>
</dbReference>
<reference evidence="10" key="2">
    <citation type="submission" date="2015-01" db="EMBL/GenBank/DDBJ databases">
        <title>Evolutionary Origins and Diversification of the Mycorrhizal Mutualists.</title>
        <authorList>
            <consortium name="DOE Joint Genome Institute"/>
            <consortium name="Mycorrhizal Genomics Consortium"/>
            <person name="Kohler A."/>
            <person name="Kuo A."/>
            <person name="Nagy L.G."/>
            <person name="Floudas D."/>
            <person name="Copeland A."/>
            <person name="Barry K.W."/>
            <person name="Cichocki N."/>
            <person name="Veneault-Fourrey C."/>
            <person name="LaButti K."/>
            <person name="Lindquist E.A."/>
            <person name="Lipzen A."/>
            <person name="Lundell T."/>
            <person name="Morin E."/>
            <person name="Murat C."/>
            <person name="Riley R."/>
            <person name="Ohm R."/>
            <person name="Sun H."/>
            <person name="Tunlid A."/>
            <person name="Henrissat B."/>
            <person name="Grigoriev I.V."/>
            <person name="Hibbett D.S."/>
            <person name="Martin F."/>
        </authorList>
    </citation>
    <scope>NUCLEOTIDE SEQUENCE [LARGE SCALE GENOMIC DNA]</scope>
    <source>
        <strain evidence="10">h7</strain>
    </source>
</reference>
<dbReference type="CDD" id="cd04318">
    <property type="entry name" value="EcAsnRS_like_N"/>
    <property type="match status" value="1"/>
</dbReference>
<keyword evidence="6" id="KW-0648">Protein biosynthesis</keyword>
<evidence type="ECO:0000313" key="9">
    <source>
        <dbReference type="EMBL" id="KIM49014.1"/>
    </source>
</evidence>
<dbReference type="InterPro" id="IPR002312">
    <property type="entry name" value="Asp/Asn-tRNA-synth_IIb"/>
</dbReference>
<evidence type="ECO:0000256" key="3">
    <source>
        <dbReference type="ARBA" id="ARBA00022598"/>
    </source>
</evidence>
<dbReference type="Gene3D" id="2.40.50.140">
    <property type="entry name" value="Nucleic acid-binding proteins"/>
    <property type="match status" value="1"/>
</dbReference>
<dbReference type="InterPro" id="IPR012340">
    <property type="entry name" value="NA-bd_OB-fold"/>
</dbReference>
<dbReference type="PANTHER" id="PTHR22594">
    <property type="entry name" value="ASPARTYL/LYSYL-TRNA SYNTHETASE"/>
    <property type="match status" value="1"/>
</dbReference>
<dbReference type="InterPro" id="IPR045864">
    <property type="entry name" value="aa-tRNA-synth_II/BPL/LPL"/>
</dbReference>
<dbReference type="GO" id="GO:0005739">
    <property type="term" value="C:mitochondrion"/>
    <property type="evidence" value="ECO:0007669"/>
    <property type="project" value="TreeGrafter"/>
</dbReference>
<sequence>MIVRRLLSTVRPGFSLSPTIRQLLDSRPETERIVTVSGWIKSVRRQKNVAFAAITDGSDAKGIQAVLLKGIDDETLRRLTMGAAVRVTGRLVSSPSAGQSHEIVVDQKKKGDIVVLGDCDTETYPIQKKDHTAEFLRDQVHFRARTSHISSMLRLRDLLRRRIDTWFESQGFCAVNTPIITGNDAEGAGEAFRLALVENHHPAANSNVEPTPPSEFFGRPAFLTVSHQLHLEALATALSRVYTLSPCFRAEPSQTGKHLAEFWMLEAEWAFPSSSGVHGICDLTEGLLRDTVCGVLESDDVNVLWKKGEDSKRATFLNAFQGSRTWERITYTEAIRELENATSVPFEYQPKWGHALQSEHEKWLAEKLVGGPVFVTDYPAALKPFYMRINDDEKTVACFDLLVPHIGELVGGSVREQRADILEERMDGMEGVEWYLNIRKYGGAPHVGFGMGFERLVSWVSGIENIRECTAMPRWAGRMLL</sequence>
<dbReference type="NCBIfam" id="TIGR00457">
    <property type="entry name" value="asnS"/>
    <property type="match status" value="1"/>
</dbReference>
<comment type="similarity">
    <text evidence="1">Belongs to the class-II aminoacyl-tRNA synthetase family.</text>
</comment>
<dbReference type="EC" id="6.1.1.22" evidence="2"/>
<dbReference type="OrthoDB" id="1931232at2759"/>
<evidence type="ECO:0000256" key="5">
    <source>
        <dbReference type="ARBA" id="ARBA00022840"/>
    </source>
</evidence>
<evidence type="ECO:0000256" key="6">
    <source>
        <dbReference type="ARBA" id="ARBA00022917"/>
    </source>
</evidence>
<dbReference type="Pfam" id="PF00152">
    <property type="entry name" value="tRNA-synt_2"/>
    <property type="match status" value="1"/>
</dbReference>
<dbReference type="GO" id="GO:0005524">
    <property type="term" value="F:ATP binding"/>
    <property type="evidence" value="ECO:0007669"/>
    <property type="project" value="UniProtKB-KW"/>
</dbReference>
<keyword evidence="7" id="KW-0030">Aminoacyl-tRNA synthetase</keyword>
<keyword evidence="3" id="KW-0436">Ligase</keyword>
<keyword evidence="10" id="KW-1185">Reference proteome</keyword>
<keyword evidence="5" id="KW-0067">ATP-binding</keyword>
<dbReference type="NCBIfam" id="NF003037">
    <property type="entry name" value="PRK03932.1"/>
    <property type="match status" value="1"/>
</dbReference>
<dbReference type="GO" id="GO:0006421">
    <property type="term" value="P:asparaginyl-tRNA aminoacylation"/>
    <property type="evidence" value="ECO:0007669"/>
    <property type="project" value="InterPro"/>
</dbReference>
<evidence type="ECO:0000256" key="2">
    <source>
        <dbReference type="ARBA" id="ARBA00012816"/>
    </source>
</evidence>
<evidence type="ECO:0000256" key="1">
    <source>
        <dbReference type="ARBA" id="ARBA00008226"/>
    </source>
</evidence>
<evidence type="ECO:0000259" key="8">
    <source>
        <dbReference type="PROSITE" id="PS50862"/>
    </source>
</evidence>
<dbReference type="Gene3D" id="3.30.930.10">
    <property type="entry name" value="Bira Bifunctional Protein, Domain 2"/>
    <property type="match status" value="1"/>
</dbReference>
<dbReference type="InterPro" id="IPR006195">
    <property type="entry name" value="aa-tRNA-synth_II"/>
</dbReference>
<keyword evidence="4" id="KW-0547">Nucleotide-binding</keyword>
<gene>
    <name evidence="9" type="ORF">M413DRAFT_60456</name>
</gene>
<organism evidence="9 10">
    <name type="scientific">Hebeloma cylindrosporum</name>
    <dbReference type="NCBI Taxonomy" id="76867"/>
    <lineage>
        <taxon>Eukaryota</taxon>
        <taxon>Fungi</taxon>
        <taxon>Dikarya</taxon>
        <taxon>Basidiomycota</taxon>
        <taxon>Agaricomycotina</taxon>
        <taxon>Agaricomycetes</taxon>
        <taxon>Agaricomycetidae</taxon>
        <taxon>Agaricales</taxon>
        <taxon>Agaricineae</taxon>
        <taxon>Hymenogastraceae</taxon>
        <taxon>Hebeloma</taxon>
    </lineage>
</organism>
<dbReference type="Proteomes" id="UP000053424">
    <property type="component" value="Unassembled WGS sequence"/>
</dbReference>
<dbReference type="STRING" id="686832.A0A0C3CXY3"/>
<dbReference type="InterPro" id="IPR004522">
    <property type="entry name" value="Asn-tRNA-ligase"/>
</dbReference>
<dbReference type="GO" id="GO:0003676">
    <property type="term" value="F:nucleic acid binding"/>
    <property type="evidence" value="ECO:0007669"/>
    <property type="project" value="InterPro"/>
</dbReference>